<organism evidence="1 2">
    <name type="scientific">Pseudalkalibacillus berkeleyi</name>
    <dbReference type="NCBI Taxonomy" id="1069813"/>
    <lineage>
        <taxon>Bacteria</taxon>
        <taxon>Bacillati</taxon>
        <taxon>Bacillota</taxon>
        <taxon>Bacilli</taxon>
        <taxon>Bacillales</taxon>
        <taxon>Fictibacillaceae</taxon>
        <taxon>Pseudalkalibacillus</taxon>
    </lineage>
</organism>
<proteinExistence type="predicted"/>
<comment type="caution">
    <text evidence="1">The sequence shown here is derived from an EMBL/GenBank/DDBJ whole genome shotgun (WGS) entry which is preliminary data.</text>
</comment>
<name>A0ABS9H001_9BACL</name>
<reference evidence="1 2" key="1">
    <citation type="submission" date="2022-01" db="EMBL/GenBank/DDBJ databases">
        <title>Alkalihalobacillus sp. EGI L200015, a novel bacterium isolated from a salt lake sediment.</title>
        <authorList>
            <person name="Gao L."/>
            <person name="Fang B.-Z."/>
            <person name="Li W.-J."/>
        </authorList>
    </citation>
    <scope>NUCLEOTIDE SEQUENCE [LARGE SCALE GENOMIC DNA]</scope>
    <source>
        <strain evidence="1 2">KCTC 12718</strain>
    </source>
</reference>
<dbReference type="EMBL" id="JAKIJS010000001">
    <property type="protein sequence ID" value="MCF6138328.1"/>
    <property type="molecule type" value="Genomic_DNA"/>
</dbReference>
<dbReference type="Pfam" id="PF14165">
    <property type="entry name" value="YtzH"/>
    <property type="match status" value="1"/>
</dbReference>
<accession>A0ABS9H001</accession>
<dbReference type="Proteomes" id="UP001649381">
    <property type="component" value="Unassembled WGS sequence"/>
</dbReference>
<dbReference type="RefSeq" id="WP_236334675.1">
    <property type="nucleotide sequence ID" value="NZ_JAKIJS010000001.1"/>
</dbReference>
<evidence type="ECO:0000313" key="1">
    <source>
        <dbReference type="EMBL" id="MCF6138328.1"/>
    </source>
</evidence>
<keyword evidence="2" id="KW-1185">Reference proteome</keyword>
<protein>
    <submittedName>
        <fullName evidence="1">YtzH-like family protein</fullName>
    </submittedName>
</protein>
<evidence type="ECO:0000313" key="2">
    <source>
        <dbReference type="Proteomes" id="UP001649381"/>
    </source>
</evidence>
<sequence length="91" mass="10295">MPLQVTDQLSLLMDILRSHQLDQCGSNSECAQIQRLTNSLLQNPQTPLELRETLTSIQTYSQGGNSAPSVDQHVMGYQNELNQWMNVLEHN</sequence>
<gene>
    <name evidence="1" type="ORF">L2716_11375</name>
</gene>
<dbReference type="InterPro" id="IPR025547">
    <property type="entry name" value="YtzH"/>
</dbReference>